<accession>K2NUG7</accession>
<comment type="similarity">
    <text evidence="1">Belongs to the universal stress protein A family.</text>
</comment>
<evidence type="ECO:0000256" key="1">
    <source>
        <dbReference type="ARBA" id="ARBA00008791"/>
    </source>
</evidence>
<dbReference type="AlphaFoldDB" id="K2NUG7"/>
<evidence type="ECO:0000313" key="3">
    <source>
        <dbReference type="EMBL" id="EKF43005.1"/>
    </source>
</evidence>
<organism evidence="3 4">
    <name type="scientific">Nitratireductor indicus C115</name>
    <dbReference type="NCBI Taxonomy" id="1231190"/>
    <lineage>
        <taxon>Bacteria</taxon>
        <taxon>Pseudomonadati</taxon>
        <taxon>Pseudomonadota</taxon>
        <taxon>Alphaproteobacteria</taxon>
        <taxon>Hyphomicrobiales</taxon>
        <taxon>Phyllobacteriaceae</taxon>
        <taxon>Nitratireductor</taxon>
    </lineage>
</organism>
<keyword evidence="4" id="KW-1185">Reference proteome</keyword>
<dbReference type="Pfam" id="PF00582">
    <property type="entry name" value="Usp"/>
    <property type="match status" value="1"/>
</dbReference>
<gene>
    <name evidence="3" type="ORF">NA8A_06709</name>
</gene>
<comment type="caution">
    <text evidence="3">The sequence shown here is derived from an EMBL/GenBank/DDBJ whole genome shotgun (WGS) entry which is preliminary data.</text>
</comment>
<dbReference type="EMBL" id="AMSI01000004">
    <property type="protein sequence ID" value="EKF43005.1"/>
    <property type="molecule type" value="Genomic_DNA"/>
</dbReference>
<dbReference type="Proteomes" id="UP000007374">
    <property type="component" value="Unassembled WGS sequence"/>
</dbReference>
<dbReference type="STRING" id="721133.SAMN05216176_10542"/>
<dbReference type="InterPro" id="IPR006015">
    <property type="entry name" value="Universal_stress_UspA"/>
</dbReference>
<feature type="domain" description="UspA" evidence="2">
    <location>
        <begin position="157"/>
        <end position="279"/>
    </location>
</feature>
<dbReference type="OrthoDB" id="9804721at2"/>
<name>K2NUG7_9HYPH</name>
<dbReference type="CDD" id="cd00293">
    <property type="entry name" value="USP-like"/>
    <property type="match status" value="1"/>
</dbReference>
<reference evidence="3 4" key="1">
    <citation type="journal article" date="2012" name="J. Bacteriol.">
        <title>Genome Sequence of Nitratireductor indicus Type Strain C115.</title>
        <authorList>
            <person name="Lai Q."/>
            <person name="Li G."/>
            <person name="Yu Z."/>
            <person name="Shao Z."/>
        </authorList>
    </citation>
    <scope>NUCLEOTIDE SEQUENCE [LARGE SCALE GENOMIC DNA]</scope>
    <source>
        <strain evidence="3 4">C115</strain>
    </source>
</reference>
<dbReference type="SUPFAM" id="SSF52402">
    <property type="entry name" value="Adenine nucleotide alpha hydrolases-like"/>
    <property type="match status" value="1"/>
</dbReference>
<evidence type="ECO:0000313" key="4">
    <source>
        <dbReference type="Proteomes" id="UP000007374"/>
    </source>
</evidence>
<dbReference type="PATRIC" id="fig|1231190.3.peg.1413"/>
<evidence type="ECO:0000259" key="2">
    <source>
        <dbReference type="Pfam" id="PF00582"/>
    </source>
</evidence>
<dbReference type="Gene3D" id="3.40.50.12370">
    <property type="match status" value="1"/>
</dbReference>
<dbReference type="PRINTS" id="PR01438">
    <property type="entry name" value="UNVRSLSTRESS"/>
</dbReference>
<sequence length="280" mass="29469">MADEPKCILVGFEAQDPFKITPALAYALELAGLHDSCLTVCALPPSVFLPISRTGATAAALFKSELETMEKMTITSARAAGKLASAAGVDCLIEQSLSRLERRAAYLARLARVNDLCVMDAPQASEDAQGEAVEEVIFDSGRAVLLVPPAGGHAAPRRVAIAWDGSARAARAVNNALSFFKGAESVFIVSVTGEKDLSRMAPGADLAAYLARHGVRDPMLETLAAPDGDVTARLKAFADAEGIELLVMGAFAHSRFREAILGGVTRSMLETVPVPLLLAH</sequence>
<dbReference type="InterPro" id="IPR006016">
    <property type="entry name" value="UspA"/>
</dbReference>
<dbReference type="eggNOG" id="COG0589">
    <property type="taxonomic scope" value="Bacteria"/>
</dbReference>
<protein>
    <recommendedName>
        <fullName evidence="2">UspA domain-containing protein</fullName>
    </recommendedName>
</protein>
<proteinExistence type="inferred from homology"/>
<dbReference type="RefSeq" id="WP_009449905.1">
    <property type="nucleotide sequence ID" value="NZ_AMSI01000004.1"/>
</dbReference>